<protein>
    <submittedName>
        <fullName evidence="2">Predicted protein</fullName>
    </submittedName>
</protein>
<dbReference type="RefSeq" id="XP_002670512.1">
    <property type="nucleotide sequence ID" value="XM_002670466.1"/>
</dbReference>
<dbReference type="eggNOG" id="ENOG502SGZ7">
    <property type="taxonomic scope" value="Eukaryota"/>
</dbReference>
<dbReference type="InterPro" id="IPR027417">
    <property type="entry name" value="P-loop_NTPase"/>
</dbReference>
<dbReference type="SUPFAM" id="SSF52540">
    <property type="entry name" value="P-loop containing nucleoside triphosphate hydrolases"/>
    <property type="match status" value="1"/>
</dbReference>
<evidence type="ECO:0000313" key="3">
    <source>
        <dbReference type="Proteomes" id="UP000006671"/>
    </source>
</evidence>
<sequence>MTKRVLIFGQSGVGKSSMINALANSKLPVLDGAVGTTFESEEVSFKDSSNQEILLIDTVGLSESATGTSSSIDSFIKLKNLLKKSTCGFNLMIFVTTKDRITGNDKANIELFKTILGDDKVPVIMVVNKSENLEDCENMVLDLESNQWVTKNLLYIEQVYGKDCFACIKSTSFPCTKGDDLTFSEEEKKLVSEASRRIVLAMINKYSSKESVVLIRSSQDLFSKLVRMWNLFLFKTGETAFKIGIDLQSFSSVGKLAEKLKVIFKADINFLELAMDLYGIGVNNNEHDVACNKK</sequence>
<dbReference type="OrthoDB" id="8954335at2759"/>
<evidence type="ECO:0000259" key="1">
    <source>
        <dbReference type="Pfam" id="PF01926"/>
    </source>
</evidence>
<dbReference type="InterPro" id="IPR025662">
    <property type="entry name" value="Sigma_54_int_dom_ATP-bd_1"/>
</dbReference>
<reference evidence="2 3" key="1">
    <citation type="journal article" date="2010" name="Cell">
        <title>The genome of Naegleria gruberi illuminates early eukaryotic versatility.</title>
        <authorList>
            <person name="Fritz-Laylin L.K."/>
            <person name="Prochnik S.E."/>
            <person name="Ginger M.L."/>
            <person name="Dacks J.B."/>
            <person name="Carpenter M.L."/>
            <person name="Field M.C."/>
            <person name="Kuo A."/>
            <person name="Paredez A."/>
            <person name="Chapman J."/>
            <person name="Pham J."/>
            <person name="Shu S."/>
            <person name="Neupane R."/>
            <person name="Cipriano M."/>
            <person name="Mancuso J."/>
            <person name="Tu H."/>
            <person name="Salamov A."/>
            <person name="Lindquist E."/>
            <person name="Shapiro H."/>
            <person name="Lucas S."/>
            <person name="Grigoriev I.V."/>
            <person name="Cande W.Z."/>
            <person name="Fulton C."/>
            <person name="Rokhsar D.S."/>
            <person name="Dawson S.C."/>
        </authorList>
    </citation>
    <scope>NUCLEOTIDE SEQUENCE [LARGE SCALE GENOMIC DNA]</scope>
    <source>
        <strain evidence="2 3">NEG-M</strain>
    </source>
</reference>
<dbReference type="Gene3D" id="3.40.50.300">
    <property type="entry name" value="P-loop containing nucleotide triphosphate hydrolases"/>
    <property type="match status" value="1"/>
</dbReference>
<dbReference type="AlphaFoldDB" id="D2VZC8"/>
<organism evidence="3">
    <name type="scientific">Naegleria gruberi</name>
    <name type="common">Amoeba</name>
    <dbReference type="NCBI Taxonomy" id="5762"/>
    <lineage>
        <taxon>Eukaryota</taxon>
        <taxon>Discoba</taxon>
        <taxon>Heterolobosea</taxon>
        <taxon>Tetramitia</taxon>
        <taxon>Eutetramitia</taxon>
        <taxon>Vahlkampfiidae</taxon>
        <taxon>Naegleria</taxon>
    </lineage>
</organism>
<dbReference type="KEGG" id="ngr:NAEGRDRAFT_59667"/>
<feature type="domain" description="G" evidence="1">
    <location>
        <begin position="4"/>
        <end position="129"/>
    </location>
</feature>
<dbReference type="GO" id="GO:0005525">
    <property type="term" value="F:GTP binding"/>
    <property type="evidence" value="ECO:0007669"/>
    <property type="project" value="InterPro"/>
</dbReference>
<dbReference type="STRING" id="5762.D2VZC8"/>
<dbReference type="EMBL" id="GG738914">
    <property type="protein sequence ID" value="EFC37768.1"/>
    <property type="molecule type" value="Genomic_DNA"/>
</dbReference>
<proteinExistence type="predicted"/>
<dbReference type="GeneID" id="8857701"/>
<accession>D2VZC8</accession>
<dbReference type="Pfam" id="PF01926">
    <property type="entry name" value="MMR_HSR1"/>
    <property type="match status" value="1"/>
</dbReference>
<dbReference type="PROSITE" id="PS00675">
    <property type="entry name" value="SIGMA54_INTERACT_1"/>
    <property type="match status" value="1"/>
</dbReference>
<name>D2VZC8_NAEGR</name>
<dbReference type="InterPro" id="IPR006073">
    <property type="entry name" value="GTP-bd"/>
</dbReference>
<dbReference type="Proteomes" id="UP000006671">
    <property type="component" value="Unassembled WGS sequence"/>
</dbReference>
<evidence type="ECO:0000313" key="2">
    <source>
        <dbReference type="EMBL" id="EFC37768.1"/>
    </source>
</evidence>
<dbReference type="VEuPathDB" id="AmoebaDB:NAEGRDRAFT_59667"/>
<dbReference type="InParanoid" id="D2VZC8"/>
<keyword evidence="3" id="KW-1185">Reference proteome</keyword>
<gene>
    <name evidence="2" type="ORF">NAEGRDRAFT_59667</name>
</gene>